<dbReference type="FunFam" id="3.40.50.200:FF:000006">
    <property type="entry name" value="Subtilisin-like protease SBT1.5"/>
    <property type="match status" value="1"/>
</dbReference>
<dbReference type="GO" id="GO:0009609">
    <property type="term" value="P:response to symbiotic bacterium"/>
    <property type="evidence" value="ECO:0007669"/>
    <property type="project" value="UniProtKB-ARBA"/>
</dbReference>
<gene>
    <name evidence="18" type="ORF">FSB_LOCUS6759</name>
</gene>
<evidence type="ECO:0000256" key="12">
    <source>
        <dbReference type="PROSITE-ProRule" id="PRU01240"/>
    </source>
</evidence>
<dbReference type="Pfam" id="PF17766">
    <property type="entry name" value="fn3_6"/>
    <property type="match status" value="1"/>
</dbReference>
<dbReference type="SUPFAM" id="SSF52743">
    <property type="entry name" value="Subtilisin-like"/>
    <property type="match status" value="1"/>
</dbReference>
<keyword evidence="6 12" id="KW-0645">Protease</keyword>
<dbReference type="FunFam" id="2.60.40.2310:FF:000001">
    <property type="entry name" value="Subtilisin-like protease SBT1.5"/>
    <property type="match status" value="1"/>
</dbReference>
<feature type="active site" description="Charge relay system" evidence="11 12">
    <location>
        <position position="153"/>
    </location>
</feature>
<evidence type="ECO:0000259" key="16">
    <source>
        <dbReference type="Pfam" id="PF05922"/>
    </source>
</evidence>
<comment type="subcellular location">
    <subcellularLocation>
        <location evidence="2">Secreted</location>
        <location evidence="2">Extracellular space</location>
        <location evidence="2">Apoplast</location>
    </subcellularLocation>
</comment>
<comment type="function">
    <text evidence="1">Required for arbuscular mycorrhiza (AM) development during AM symbiosis with AM fungi (e.g. Glomeromycota intraradices).</text>
</comment>
<dbReference type="GO" id="GO:0006508">
    <property type="term" value="P:proteolysis"/>
    <property type="evidence" value="ECO:0007669"/>
    <property type="project" value="UniProtKB-KW"/>
</dbReference>
<reference evidence="18" key="1">
    <citation type="submission" date="2018-02" db="EMBL/GenBank/DDBJ databases">
        <authorList>
            <person name="Cohen D.B."/>
            <person name="Kent A.D."/>
        </authorList>
    </citation>
    <scope>NUCLEOTIDE SEQUENCE</scope>
</reference>
<evidence type="ECO:0008006" key="19">
    <source>
        <dbReference type="Google" id="ProtNLM"/>
    </source>
</evidence>
<dbReference type="CDD" id="cd04852">
    <property type="entry name" value="Peptidases_S8_3"/>
    <property type="match status" value="1"/>
</dbReference>
<dbReference type="PRINTS" id="PR00723">
    <property type="entry name" value="SUBTILISIN"/>
</dbReference>
<accession>A0A2N9EIX3</accession>
<dbReference type="Gene3D" id="3.30.70.80">
    <property type="entry name" value="Peptidase S8 propeptide/proteinase inhibitor I9"/>
    <property type="match status" value="1"/>
</dbReference>
<evidence type="ECO:0000256" key="9">
    <source>
        <dbReference type="ARBA" id="ARBA00022825"/>
    </source>
</evidence>
<sequence>MGLSILPSVLLSYVVLFLLYTPTNGDKKSYIVYMGAQSRSPLFDASLADLHRVTESHYNLLETVIGGPEKAKESIIYSYTRNINGFAAMLDEKEAAEIAKDPKVVSVFPNQARKLHTTRSWDFLGLENNGKIPDYSAWKVGRFGEDTIIGNLDTGSWPEAKSFADEGMGPIPLKWRGICQSGQKDGVTCNRKLIGVRYFNKGFAAAAGVPLDESYHTARDLEGHGSHTLSTAGGNFVPNASILNNANGTAAGGSPKARVASYKVCWPVLNAAGGCYDADILAAFDAAIADGVDVVSASLGGPPTEYFNDGISIGSFHAVKNGIAVVCSAGNDGPSPMSVTNVAPWIFTVAASTTDRSISNYIALGNKKHLEGRSLSASGLPGNKFYPIINAANANLPNVSTTAALLCESGSLDPSKVKGKILLCLRGDNGRMEKGFEALKAGAVGMILANNVSDANDRSSDPHVLPVSHINYTDGQLVFAYVNTTKNPMAYISPVRTQIGIKPAPVMAAFSSRGPNNIEPTILKPDITAPGVSILAAFTEASSPTELASDKRRFPFSVLDGTSMSCPHVSGTVGLLKTLHPDWSPAAIKSAVMTTAQTRDNSRKTIMDSNDEEATPFVYGSGHMQPNRAMDPGLVYDITPEDYLNFLCAHGYNDTMIRLFSEKPYECPVNNTLNDFNYPSIAVPSIHARKVTLTRTVTNVGSPGTYKVRVKQPAGVLVTVKPSTLEFKSIGEKKTFLVTLTSIFFDSRINNYTYGEMVWSDGKHIVRSPIAVNLSS</sequence>
<dbReference type="InterPro" id="IPR037045">
    <property type="entry name" value="S8pro/Inhibitor_I9_sf"/>
</dbReference>
<dbReference type="Gene3D" id="2.60.40.2310">
    <property type="match status" value="1"/>
</dbReference>
<feature type="domain" description="Inhibitor I9" evidence="16">
    <location>
        <begin position="29"/>
        <end position="116"/>
    </location>
</feature>
<dbReference type="InterPro" id="IPR010259">
    <property type="entry name" value="S8pro/Inhibitor_I9"/>
</dbReference>
<dbReference type="Pfam" id="PF02225">
    <property type="entry name" value="PA"/>
    <property type="match status" value="1"/>
</dbReference>
<evidence type="ECO:0000256" key="11">
    <source>
        <dbReference type="PIRSR" id="PIRSR615500-1"/>
    </source>
</evidence>
<dbReference type="InterPro" id="IPR023828">
    <property type="entry name" value="Peptidase_S8_Ser-AS"/>
</dbReference>
<feature type="active site" description="Charge relay system" evidence="11 12">
    <location>
        <position position="224"/>
    </location>
</feature>
<keyword evidence="10" id="KW-0325">Glycoprotein</keyword>
<evidence type="ECO:0000259" key="15">
    <source>
        <dbReference type="Pfam" id="PF02225"/>
    </source>
</evidence>
<evidence type="ECO:0000256" key="7">
    <source>
        <dbReference type="ARBA" id="ARBA00022729"/>
    </source>
</evidence>
<feature type="domain" description="Subtilisin-like protease fibronectin type-III" evidence="17">
    <location>
        <begin position="675"/>
        <end position="772"/>
    </location>
</feature>
<dbReference type="GO" id="GO:0009610">
    <property type="term" value="P:response to symbiotic fungus"/>
    <property type="evidence" value="ECO:0007669"/>
    <property type="project" value="UniProtKB-ARBA"/>
</dbReference>
<dbReference type="InterPro" id="IPR015500">
    <property type="entry name" value="Peptidase_S8_subtilisin-rel"/>
</dbReference>
<dbReference type="SUPFAM" id="SSF52025">
    <property type="entry name" value="PA domain"/>
    <property type="match status" value="1"/>
</dbReference>
<evidence type="ECO:0000256" key="3">
    <source>
        <dbReference type="ARBA" id="ARBA00011073"/>
    </source>
</evidence>
<name>A0A2N9EIX3_FAGSY</name>
<evidence type="ECO:0000256" key="10">
    <source>
        <dbReference type="ARBA" id="ARBA00023180"/>
    </source>
</evidence>
<dbReference type="Gene3D" id="3.40.50.200">
    <property type="entry name" value="Peptidase S8/S53 domain"/>
    <property type="match status" value="1"/>
</dbReference>
<dbReference type="InterPro" id="IPR034197">
    <property type="entry name" value="Peptidases_S8_3"/>
</dbReference>
<evidence type="ECO:0000256" key="2">
    <source>
        <dbReference type="ARBA" id="ARBA00004271"/>
    </source>
</evidence>
<evidence type="ECO:0000256" key="13">
    <source>
        <dbReference type="SAM" id="SignalP"/>
    </source>
</evidence>
<comment type="similarity">
    <text evidence="3 12">Belongs to the peptidase S8 family.</text>
</comment>
<dbReference type="InterPro" id="IPR036852">
    <property type="entry name" value="Peptidase_S8/S53_dom_sf"/>
</dbReference>
<feature type="domain" description="PA" evidence="15">
    <location>
        <begin position="404"/>
        <end position="476"/>
    </location>
</feature>
<dbReference type="InterPro" id="IPR041469">
    <property type="entry name" value="Subtilisin-like_FN3"/>
</dbReference>
<evidence type="ECO:0000256" key="1">
    <source>
        <dbReference type="ARBA" id="ARBA00002076"/>
    </source>
</evidence>
<organism evidence="18">
    <name type="scientific">Fagus sylvatica</name>
    <name type="common">Beechnut</name>
    <dbReference type="NCBI Taxonomy" id="28930"/>
    <lineage>
        <taxon>Eukaryota</taxon>
        <taxon>Viridiplantae</taxon>
        <taxon>Streptophyta</taxon>
        <taxon>Embryophyta</taxon>
        <taxon>Tracheophyta</taxon>
        <taxon>Spermatophyta</taxon>
        <taxon>Magnoliopsida</taxon>
        <taxon>eudicotyledons</taxon>
        <taxon>Gunneridae</taxon>
        <taxon>Pentapetalae</taxon>
        <taxon>rosids</taxon>
        <taxon>fabids</taxon>
        <taxon>Fagales</taxon>
        <taxon>Fagaceae</taxon>
        <taxon>Fagus</taxon>
    </lineage>
</organism>
<evidence type="ECO:0000313" key="18">
    <source>
        <dbReference type="EMBL" id="SPC78877.1"/>
    </source>
</evidence>
<feature type="domain" description="Peptidase S8/S53" evidence="14">
    <location>
        <begin position="146"/>
        <end position="608"/>
    </location>
</feature>
<dbReference type="Pfam" id="PF05922">
    <property type="entry name" value="Inhibitor_I9"/>
    <property type="match status" value="1"/>
</dbReference>
<evidence type="ECO:0000256" key="8">
    <source>
        <dbReference type="ARBA" id="ARBA00022801"/>
    </source>
</evidence>
<dbReference type="PROSITE" id="PS00138">
    <property type="entry name" value="SUBTILASE_SER"/>
    <property type="match status" value="1"/>
</dbReference>
<dbReference type="InterPro" id="IPR000209">
    <property type="entry name" value="Peptidase_S8/S53_dom"/>
</dbReference>
<protein>
    <recommendedName>
        <fullName evidence="19">Subtilisin-like protease fibronectin type-III domain-containing protein</fullName>
    </recommendedName>
</protein>
<dbReference type="AlphaFoldDB" id="A0A2N9EIX3"/>
<keyword evidence="5" id="KW-0964">Secreted</keyword>
<keyword evidence="8 12" id="KW-0378">Hydrolase</keyword>
<dbReference type="CDD" id="cd02120">
    <property type="entry name" value="PA_subtilisin_like"/>
    <property type="match status" value="1"/>
</dbReference>
<dbReference type="PANTHER" id="PTHR10795">
    <property type="entry name" value="PROPROTEIN CONVERTASE SUBTILISIN/KEXIN"/>
    <property type="match status" value="1"/>
</dbReference>
<dbReference type="FunFam" id="3.50.30.30:FF:000005">
    <property type="entry name" value="subtilisin-like protease SBT1.5"/>
    <property type="match status" value="1"/>
</dbReference>
<dbReference type="Gene3D" id="3.50.30.30">
    <property type="match status" value="1"/>
</dbReference>
<feature type="chain" id="PRO_5014847830" description="Subtilisin-like protease fibronectin type-III domain-containing protein" evidence="13">
    <location>
        <begin position="26"/>
        <end position="776"/>
    </location>
</feature>
<dbReference type="InterPro" id="IPR003137">
    <property type="entry name" value="PA_domain"/>
</dbReference>
<evidence type="ECO:0000256" key="5">
    <source>
        <dbReference type="ARBA" id="ARBA00022525"/>
    </source>
</evidence>
<evidence type="ECO:0000259" key="17">
    <source>
        <dbReference type="Pfam" id="PF17766"/>
    </source>
</evidence>
<dbReference type="InterPro" id="IPR046450">
    <property type="entry name" value="PA_dom_sf"/>
</dbReference>
<keyword evidence="9 12" id="KW-0720">Serine protease</keyword>
<evidence type="ECO:0000256" key="6">
    <source>
        <dbReference type="ARBA" id="ARBA00022670"/>
    </source>
</evidence>
<dbReference type="InterPro" id="IPR045051">
    <property type="entry name" value="SBT"/>
</dbReference>
<dbReference type="EMBL" id="OIVN01000355">
    <property type="protein sequence ID" value="SPC78877.1"/>
    <property type="molecule type" value="Genomic_DNA"/>
</dbReference>
<keyword evidence="4" id="KW-0052">Apoplast</keyword>
<proteinExistence type="inferred from homology"/>
<dbReference type="Pfam" id="PF00082">
    <property type="entry name" value="Peptidase_S8"/>
    <property type="match status" value="1"/>
</dbReference>
<evidence type="ECO:0000259" key="14">
    <source>
        <dbReference type="Pfam" id="PF00082"/>
    </source>
</evidence>
<feature type="active site" description="Charge relay system" evidence="11 12">
    <location>
        <position position="563"/>
    </location>
</feature>
<dbReference type="FunFam" id="3.30.70.80:FF:000002">
    <property type="entry name" value="Subtilisin-like protease SBT5.3"/>
    <property type="match status" value="1"/>
</dbReference>
<keyword evidence="7 13" id="KW-0732">Signal</keyword>
<dbReference type="PROSITE" id="PS51892">
    <property type="entry name" value="SUBTILASE"/>
    <property type="match status" value="1"/>
</dbReference>
<dbReference type="GO" id="GO:0004252">
    <property type="term" value="F:serine-type endopeptidase activity"/>
    <property type="evidence" value="ECO:0007669"/>
    <property type="project" value="UniProtKB-UniRule"/>
</dbReference>
<feature type="signal peptide" evidence="13">
    <location>
        <begin position="1"/>
        <end position="25"/>
    </location>
</feature>
<evidence type="ECO:0000256" key="4">
    <source>
        <dbReference type="ARBA" id="ARBA00022523"/>
    </source>
</evidence>
<dbReference type="GO" id="GO:0048046">
    <property type="term" value="C:apoplast"/>
    <property type="evidence" value="ECO:0007669"/>
    <property type="project" value="UniProtKB-SubCell"/>
</dbReference>